<keyword evidence="3" id="KW-1185">Reference proteome</keyword>
<sequence>MGSIDYSRFSRVLERCEEVASEPGMKMSVVRVYEGALREAATAFLAAHEAVKKSEASYRREQREPAGALLTLDRPYREVRARVLAFAPESVLPDSLRVQQSDMERLDAIEKMIDTLDDHAGETWADELAQGTFGQLAARTVKVLNEASSTDWRLAAAQEARAAGYGPAFERYLRFKRAVREALGPKSRQFQRIHLRTPNSADTGPETQPEPRGEPPPSLPLGSVEAIPPTERVGRAAPPAQFGILKRSEVPPPG</sequence>
<dbReference type="Proteomes" id="UP000067626">
    <property type="component" value="Chromosome"/>
</dbReference>
<evidence type="ECO:0000313" key="2">
    <source>
        <dbReference type="EMBL" id="AKT43164.1"/>
    </source>
</evidence>
<reference evidence="2 3" key="1">
    <citation type="submission" date="2015-07" db="EMBL/GenBank/DDBJ databases">
        <title>Genome analysis of myxobacterium Chondromyces crocatus Cm c5 reveals a high potential for natural compound synthesis and the genetic basis for the loss of fruiting body formation.</title>
        <authorList>
            <person name="Zaburannyi N."/>
            <person name="Bunk B."/>
            <person name="Maier J."/>
            <person name="Overmann J."/>
            <person name="Mueller R."/>
        </authorList>
    </citation>
    <scope>NUCLEOTIDE SEQUENCE [LARGE SCALE GENOMIC DNA]</scope>
    <source>
        <strain evidence="2 3">Cm c5</strain>
    </source>
</reference>
<evidence type="ECO:0000256" key="1">
    <source>
        <dbReference type="SAM" id="MobiDB-lite"/>
    </source>
</evidence>
<dbReference type="RefSeq" id="WP_050434683.1">
    <property type="nucleotide sequence ID" value="NZ_CP012159.1"/>
</dbReference>
<feature type="region of interest" description="Disordered" evidence="1">
    <location>
        <begin position="186"/>
        <end position="254"/>
    </location>
</feature>
<gene>
    <name evidence="2" type="ORF">CMC5_073940</name>
</gene>
<dbReference type="EMBL" id="CP012159">
    <property type="protein sequence ID" value="AKT43164.1"/>
    <property type="molecule type" value="Genomic_DNA"/>
</dbReference>
<accession>A0A0K1EQS8</accession>
<dbReference type="KEGG" id="ccro:CMC5_073940"/>
<proteinExistence type="predicted"/>
<dbReference type="OrthoDB" id="5510156at2"/>
<evidence type="ECO:0000313" key="3">
    <source>
        <dbReference type="Proteomes" id="UP000067626"/>
    </source>
</evidence>
<dbReference type="AlphaFoldDB" id="A0A0K1EQS8"/>
<protein>
    <submittedName>
        <fullName evidence="2">Uncharacterized protein</fullName>
    </submittedName>
</protein>
<name>A0A0K1EQS8_CHOCO</name>
<organism evidence="2 3">
    <name type="scientific">Chondromyces crocatus</name>
    <dbReference type="NCBI Taxonomy" id="52"/>
    <lineage>
        <taxon>Bacteria</taxon>
        <taxon>Pseudomonadati</taxon>
        <taxon>Myxococcota</taxon>
        <taxon>Polyangia</taxon>
        <taxon>Polyangiales</taxon>
        <taxon>Polyangiaceae</taxon>
        <taxon>Chondromyces</taxon>
    </lineage>
</organism>